<comment type="caution">
    <text evidence="1">The sequence shown here is derived from an EMBL/GenBank/DDBJ whole genome shotgun (WGS) entry which is preliminary data.</text>
</comment>
<keyword evidence="2" id="KW-1185">Reference proteome</keyword>
<proteinExistence type="predicted"/>
<name>R7ZWW9_9BACT</name>
<dbReference type="EMBL" id="AQHR01000028">
    <property type="protein sequence ID" value="EON78631.1"/>
    <property type="molecule type" value="Genomic_DNA"/>
</dbReference>
<organism evidence="1 2">
    <name type="scientific">Lunatimonas lonarensis</name>
    <dbReference type="NCBI Taxonomy" id="1232681"/>
    <lineage>
        <taxon>Bacteria</taxon>
        <taxon>Pseudomonadati</taxon>
        <taxon>Bacteroidota</taxon>
        <taxon>Cytophagia</taxon>
        <taxon>Cytophagales</taxon>
        <taxon>Cyclobacteriaceae</taxon>
    </lineage>
</organism>
<sequence>MPFLNSILQAHCQSRTSQRCTQSFVKELAKPTQEKKKF</sequence>
<evidence type="ECO:0000313" key="2">
    <source>
        <dbReference type="Proteomes" id="UP000013909"/>
    </source>
</evidence>
<dbReference type="Proteomes" id="UP000013909">
    <property type="component" value="Unassembled WGS sequence"/>
</dbReference>
<protein>
    <submittedName>
        <fullName evidence="1">Uncharacterized protein</fullName>
    </submittedName>
</protein>
<reference evidence="1 2" key="1">
    <citation type="submission" date="2013-02" db="EMBL/GenBank/DDBJ databases">
        <title>A novel strain isolated from Lonar lake, Maharashtra, India.</title>
        <authorList>
            <person name="Singh A."/>
        </authorList>
    </citation>
    <scope>NUCLEOTIDE SEQUENCE [LARGE SCALE GENOMIC DNA]</scope>
    <source>
        <strain evidence="1 2">AK24</strain>
    </source>
</reference>
<dbReference type="STRING" id="1232681.ADIS_0876"/>
<dbReference type="AlphaFoldDB" id="R7ZWW9"/>
<gene>
    <name evidence="1" type="ORF">ADIS_0876</name>
</gene>
<evidence type="ECO:0000313" key="1">
    <source>
        <dbReference type="EMBL" id="EON78631.1"/>
    </source>
</evidence>
<accession>R7ZWW9</accession>